<protein>
    <submittedName>
        <fullName evidence="1">Uncharacterized protein</fullName>
    </submittedName>
</protein>
<name>A0A8H3R674_9GLOM</name>
<dbReference type="AlphaFoldDB" id="A0A8H3R674"/>
<comment type="caution">
    <text evidence="1">The sequence shown here is derived from an EMBL/GenBank/DDBJ whole genome shotgun (WGS) entry which is preliminary data.</text>
</comment>
<evidence type="ECO:0000313" key="1">
    <source>
        <dbReference type="EMBL" id="GET04914.1"/>
    </source>
</evidence>
<proteinExistence type="predicted"/>
<sequence length="150" mass="17586">MVLLLNTCFRKNYSQKLHKLKTLVTNDFSLINEDLLEVLFYNDLEIFDVDYITIDAAFIILENSGGKLKQILLKHVDYHDYFNDNSCSYSLEEILKKLERPPALPILTSDYIYERDEDYINLINKYKNVGVIKGFRCESVANVVNMDFKI</sequence>
<organism evidence="1 2">
    <name type="scientific">Rhizophagus clarus</name>
    <dbReference type="NCBI Taxonomy" id="94130"/>
    <lineage>
        <taxon>Eukaryota</taxon>
        <taxon>Fungi</taxon>
        <taxon>Fungi incertae sedis</taxon>
        <taxon>Mucoromycota</taxon>
        <taxon>Glomeromycotina</taxon>
        <taxon>Glomeromycetes</taxon>
        <taxon>Glomerales</taxon>
        <taxon>Glomeraceae</taxon>
        <taxon>Rhizophagus</taxon>
    </lineage>
</organism>
<reference evidence="1" key="1">
    <citation type="submission" date="2019-10" db="EMBL/GenBank/DDBJ databases">
        <title>Conservation and host-specific expression of non-tandemly repeated heterogenous ribosome RNA gene in arbuscular mycorrhizal fungi.</title>
        <authorList>
            <person name="Maeda T."/>
            <person name="Kobayashi Y."/>
            <person name="Nakagawa T."/>
            <person name="Ezawa T."/>
            <person name="Yamaguchi K."/>
            <person name="Bino T."/>
            <person name="Nishimoto Y."/>
            <person name="Shigenobu S."/>
            <person name="Kawaguchi M."/>
        </authorList>
    </citation>
    <scope>NUCLEOTIDE SEQUENCE</scope>
    <source>
        <strain evidence="1">HR1</strain>
    </source>
</reference>
<dbReference type="Proteomes" id="UP000615446">
    <property type="component" value="Unassembled WGS sequence"/>
</dbReference>
<dbReference type="EMBL" id="BLAL01000357">
    <property type="protein sequence ID" value="GET04914.1"/>
    <property type="molecule type" value="Genomic_DNA"/>
</dbReference>
<accession>A0A8H3R674</accession>
<gene>
    <name evidence="1" type="ORF">RCL2_003120600</name>
</gene>
<evidence type="ECO:0000313" key="2">
    <source>
        <dbReference type="Proteomes" id="UP000615446"/>
    </source>
</evidence>